<evidence type="ECO:0000313" key="2">
    <source>
        <dbReference type="EMBL" id="SIR45921.1"/>
    </source>
</evidence>
<dbReference type="EMBL" id="FTNO01000002">
    <property type="protein sequence ID" value="SIR45921.1"/>
    <property type="molecule type" value="Genomic_DNA"/>
</dbReference>
<dbReference type="AlphaFoldDB" id="A0A1N7B3I8"/>
<keyword evidence="1" id="KW-0812">Transmembrane</keyword>
<accession>A0A1N7B3I8</accession>
<dbReference type="Proteomes" id="UP000186914">
    <property type="component" value="Unassembled WGS sequence"/>
</dbReference>
<gene>
    <name evidence="2" type="ORF">SAMN05421858_2316</name>
</gene>
<organism evidence="2 3">
    <name type="scientific">Haladaptatus litoreus</name>
    <dbReference type="NCBI Taxonomy" id="553468"/>
    <lineage>
        <taxon>Archaea</taxon>
        <taxon>Methanobacteriati</taxon>
        <taxon>Methanobacteriota</taxon>
        <taxon>Stenosarchaea group</taxon>
        <taxon>Halobacteria</taxon>
        <taxon>Halobacteriales</taxon>
        <taxon>Haladaptataceae</taxon>
        <taxon>Haladaptatus</taxon>
    </lineage>
</organism>
<feature type="transmembrane region" description="Helical" evidence="1">
    <location>
        <begin position="12"/>
        <end position="30"/>
    </location>
</feature>
<keyword evidence="3" id="KW-1185">Reference proteome</keyword>
<name>A0A1N7B3I8_9EURY</name>
<evidence type="ECO:0000256" key="1">
    <source>
        <dbReference type="SAM" id="Phobius"/>
    </source>
</evidence>
<proteinExistence type="predicted"/>
<keyword evidence="1" id="KW-1133">Transmembrane helix</keyword>
<evidence type="ECO:0000313" key="3">
    <source>
        <dbReference type="Proteomes" id="UP000186914"/>
    </source>
</evidence>
<protein>
    <submittedName>
        <fullName evidence="2">Uncharacterized protein</fullName>
    </submittedName>
</protein>
<reference evidence="3" key="1">
    <citation type="submission" date="2017-01" db="EMBL/GenBank/DDBJ databases">
        <authorList>
            <person name="Varghese N."/>
            <person name="Submissions S."/>
        </authorList>
    </citation>
    <scope>NUCLEOTIDE SEQUENCE [LARGE SCALE GENOMIC DNA]</scope>
    <source>
        <strain evidence="3">CGMCC 1.7737</strain>
    </source>
</reference>
<dbReference type="OrthoDB" id="304630at2157"/>
<dbReference type="RefSeq" id="WP_076430372.1">
    <property type="nucleotide sequence ID" value="NZ_FTNO01000002.1"/>
</dbReference>
<dbReference type="InterPro" id="IPR058309">
    <property type="entry name" value="DUF7996"/>
</dbReference>
<sequence>MSTENAAGKVRFGLALALGVVVPGMSKYVLTEMGYGFVGTAVFYTGYLTAALLIWYIWVRPLELTGSSGA</sequence>
<keyword evidence="1" id="KW-0472">Membrane</keyword>
<feature type="transmembrane region" description="Helical" evidence="1">
    <location>
        <begin position="36"/>
        <end position="58"/>
    </location>
</feature>
<dbReference type="Pfam" id="PF25959">
    <property type="entry name" value="DUF7996"/>
    <property type="match status" value="1"/>
</dbReference>